<organism evidence="1">
    <name type="scientific">uncultured Caudovirales phage</name>
    <dbReference type="NCBI Taxonomy" id="2100421"/>
    <lineage>
        <taxon>Viruses</taxon>
        <taxon>Duplodnaviria</taxon>
        <taxon>Heunggongvirae</taxon>
        <taxon>Uroviricota</taxon>
        <taxon>Caudoviricetes</taxon>
        <taxon>Peduoviridae</taxon>
        <taxon>Maltschvirus</taxon>
        <taxon>Maltschvirus maltsch</taxon>
    </lineage>
</organism>
<dbReference type="EMBL" id="LR798276">
    <property type="protein sequence ID" value="CAB5219513.1"/>
    <property type="molecule type" value="Genomic_DNA"/>
</dbReference>
<evidence type="ECO:0000313" key="2">
    <source>
        <dbReference type="EMBL" id="CAB5219513.1"/>
    </source>
</evidence>
<proteinExistence type="predicted"/>
<reference evidence="1" key="1">
    <citation type="submission" date="2020-04" db="EMBL/GenBank/DDBJ databases">
        <authorList>
            <person name="Chiriac C."/>
            <person name="Salcher M."/>
            <person name="Ghai R."/>
            <person name="Kavagutti S V."/>
        </authorList>
    </citation>
    <scope>NUCLEOTIDE SEQUENCE</scope>
</reference>
<accession>A0A6J5L4M5</accession>
<gene>
    <name evidence="1" type="ORF">UFOVP110_78</name>
    <name evidence="2" type="ORF">UFOVP223_86</name>
</gene>
<sequence>MAKSYLTDINLNNNVLLNAKIQAWGSAPSGTTNPSGSGTAVTGQISTYSGNLYIFNGSAWTQVGSSFTGGTLTSKLTLGGGGSSTATLNIPAQAPVTSSWVGGDIWNEGSGVIKFYSGSATKQFAFLDSSITGSAGSVANSLGLTSGGNLAFSSGTTWNGGTSGVTIGLSVTPTGITSINGITVTGSSGSFLTSASTSATALTSVGTLTSLTMGGAISLQSTTGSDGYAITGLKNPTNAYDAVNKSYVDSIATGINSHDAVSYASTSNITGTYNNGTSGVGATLTGTGSIVIDGYTVLAADAGTNVSGGTGMRLLLKDQTNTDQNGIYAVTACVSGTSWTLTRAYDYDVLGEVAAGDFTYVLNGSTNGKFTFVEISKPTAISGVGTTANAITFGVFANGNISGTVTANQGGTGTAGTITGVGYFNGSSAMTAATGTQITTLIGTNAVTKATNVAGGTLGAVHYQSAADTTAFVTNNTTTTKKFLRQTGDGTNSAAPAWDTLVYGDLPTGTTTTTTYAASVTTTAARKATGTVSGSPAAGASVTVNHGWGLVTAQMFDSSGNQVEVDVTTSGGITTFVSPSTALNGYQYVIIG</sequence>
<protein>
    <recommendedName>
        <fullName evidence="3">Bacteriophage lambda, Stf, side tail fibre-repeat-2</fullName>
    </recommendedName>
</protein>
<evidence type="ECO:0000313" key="1">
    <source>
        <dbReference type="EMBL" id="CAB4128765.1"/>
    </source>
</evidence>
<dbReference type="EMBL" id="LR796220">
    <property type="protein sequence ID" value="CAB4128765.1"/>
    <property type="molecule type" value="Genomic_DNA"/>
</dbReference>
<name>A0A6J5L4M5_9CAUD</name>
<evidence type="ECO:0008006" key="3">
    <source>
        <dbReference type="Google" id="ProtNLM"/>
    </source>
</evidence>